<feature type="region of interest" description="Disordered" evidence="1">
    <location>
        <begin position="1"/>
        <end position="161"/>
    </location>
</feature>
<gene>
    <name evidence="2" type="ORF">EDB92DRAFT_1888314</name>
</gene>
<name>A0AAD4LA18_9AGAM</name>
<dbReference type="GO" id="GO:0006487">
    <property type="term" value="P:protein N-linked glycosylation"/>
    <property type="evidence" value="ECO:0007669"/>
    <property type="project" value="TreeGrafter"/>
</dbReference>
<dbReference type="EMBL" id="JAKELL010000079">
    <property type="protein sequence ID" value="KAH8984145.1"/>
    <property type="molecule type" value="Genomic_DNA"/>
</dbReference>
<evidence type="ECO:0000313" key="2">
    <source>
        <dbReference type="EMBL" id="KAH8984145.1"/>
    </source>
</evidence>
<evidence type="ECO:0000313" key="3">
    <source>
        <dbReference type="Proteomes" id="UP001201163"/>
    </source>
</evidence>
<feature type="compositionally biased region" description="Acidic residues" evidence="1">
    <location>
        <begin position="150"/>
        <end position="161"/>
    </location>
</feature>
<dbReference type="InterPro" id="IPR021100">
    <property type="entry name" value="N-glycosylation_EOS1"/>
</dbReference>
<sequence>MSYPRRTRTKSHALQGGFGADLTFTTVSDHRTPPTTSSSPVPGPSNLSPHFRKRTCSSGNSTPTRKRASSATAAPSPFLSQPFLFTPSSPPVVRPRNSISNLGSPPPYTPFPLATKSRSSSHLSQNISTATFLAQYSPQRMRPQGASSDSESDPDPLDEDEDSMIYTAKHLGNDVAFRSRIFPRHSKGITTAPGQLGAGETETEADEPPRHLPTARIVPVSGPLVPPNTLEQLITPVLFEASRMLSIVPAVFGVLYNLYHAFYAPMNANITPIDYAVSALWAALTGYQCLSLTTGLFQRWKVYYPPLSTLIRLLALQAICWPATHFSLVLIGHEQRPVVCWAAIGSFTTCSRAVQLWVTSNLWWESSSGSESWRLKLGGRWGGRHWDWNEVLIKCGVPMGVCYFAMAWAEALRRELNGC</sequence>
<dbReference type="GO" id="GO:0005789">
    <property type="term" value="C:endoplasmic reticulum membrane"/>
    <property type="evidence" value="ECO:0007669"/>
    <property type="project" value="InterPro"/>
</dbReference>
<protein>
    <submittedName>
        <fullName evidence="2">N-glycosylation protein-domain-containing protein</fullName>
    </submittedName>
</protein>
<dbReference type="AlphaFoldDB" id="A0AAD4LA18"/>
<organism evidence="2 3">
    <name type="scientific">Lactarius akahatsu</name>
    <dbReference type="NCBI Taxonomy" id="416441"/>
    <lineage>
        <taxon>Eukaryota</taxon>
        <taxon>Fungi</taxon>
        <taxon>Dikarya</taxon>
        <taxon>Basidiomycota</taxon>
        <taxon>Agaricomycotina</taxon>
        <taxon>Agaricomycetes</taxon>
        <taxon>Russulales</taxon>
        <taxon>Russulaceae</taxon>
        <taxon>Lactarius</taxon>
    </lineage>
</organism>
<dbReference type="Pfam" id="PF12326">
    <property type="entry name" value="EOS1"/>
    <property type="match status" value="1"/>
</dbReference>
<dbReference type="GO" id="GO:0034599">
    <property type="term" value="P:cellular response to oxidative stress"/>
    <property type="evidence" value="ECO:0007669"/>
    <property type="project" value="InterPro"/>
</dbReference>
<dbReference type="PANTHER" id="PTHR28147:SF1">
    <property type="entry name" value="N-GLYCOSYLATION PROTEIN EOS1"/>
    <property type="match status" value="1"/>
</dbReference>
<comment type="caution">
    <text evidence="2">The sequence shown here is derived from an EMBL/GenBank/DDBJ whole genome shotgun (WGS) entry which is preliminary data.</text>
</comment>
<proteinExistence type="predicted"/>
<dbReference type="Proteomes" id="UP001201163">
    <property type="component" value="Unassembled WGS sequence"/>
</dbReference>
<dbReference type="PANTHER" id="PTHR28147">
    <property type="entry name" value="N-GLYCOSYLATION PROTEIN EOS1"/>
    <property type="match status" value="1"/>
</dbReference>
<evidence type="ECO:0000256" key="1">
    <source>
        <dbReference type="SAM" id="MobiDB-lite"/>
    </source>
</evidence>
<feature type="compositionally biased region" description="Polar residues" evidence="1">
    <location>
        <begin position="116"/>
        <end position="138"/>
    </location>
</feature>
<feature type="compositionally biased region" description="Polar residues" evidence="1">
    <location>
        <begin position="56"/>
        <end position="73"/>
    </location>
</feature>
<accession>A0AAD4LA18</accession>
<feature type="compositionally biased region" description="Basic residues" evidence="1">
    <location>
        <begin position="1"/>
        <end position="11"/>
    </location>
</feature>
<feature type="region of interest" description="Disordered" evidence="1">
    <location>
        <begin position="186"/>
        <end position="210"/>
    </location>
</feature>
<reference evidence="2" key="1">
    <citation type="submission" date="2022-01" db="EMBL/GenBank/DDBJ databases">
        <title>Comparative genomics reveals a dynamic genome evolution in the ectomycorrhizal milk-cap (Lactarius) mushrooms.</title>
        <authorList>
            <consortium name="DOE Joint Genome Institute"/>
            <person name="Lebreton A."/>
            <person name="Tang N."/>
            <person name="Kuo A."/>
            <person name="LaButti K."/>
            <person name="Drula E."/>
            <person name="Barry K."/>
            <person name="Clum A."/>
            <person name="Lipzen A."/>
            <person name="Mousain D."/>
            <person name="Ng V."/>
            <person name="Wang R."/>
            <person name="Wang X."/>
            <person name="Dai Y."/>
            <person name="Henrissat B."/>
            <person name="Grigoriev I.V."/>
            <person name="Guerin-Laguette A."/>
            <person name="Yu F."/>
            <person name="Martin F.M."/>
        </authorList>
    </citation>
    <scope>NUCLEOTIDE SEQUENCE</scope>
    <source>
        <strain evidence="2">QP</strain>
    </source>
</reference>
<keyword evidence="3" id="KW-1185">Reference proteome</keyword>